<accession>A0A1Y2CED0</accession>
<evidence type="ECO:0000313" key="3">
    <source>
        <dbReference type="Proteomes" id="UP000193920"/>
    </source>
</evidence>
<gene>
    <name evidence="2" type="ORF">LY90DRAFT_671521</name>
</gene>
<reference evidence="2 3" key="1">
    <citation type="submission" date="2016-08" db="EMBL/GenBank/DDBJ databases">
        <title>A Parts List for Fungal Cellulosomes Revealed by Comparative Genomics.</title>
        <authorList>
            <consortium name="DOE Joint Genome Institute"/>
            <person name="Haitjema C.H."/>
            <person name="Gilmore S.P."/>
            <person name="Henske J.K."/>
            <person name="Solomon K.V."/>
            <person name="De Groot R."/>
            <person name="Kuo A."/>
            <person name="Mondo S.J."/>
            <person name="Salamov A.A."/>
            <person name="Labutti K."/>
            <person name="Zhao Z."/>
            <person name="Chiniquy J."/>
            <person name="Barry K."/>
            <person name="Brewer H.M."/>
            <person name="Purvine S.O."/>
            <person name="Wright A.T."/>
            <person name="Boxma B."/>
            <person name="Van Alen T."/>
            <person name="Hackstein J.H."/>
            <person name="Baker S.E."/>
            <person name="Grigoriev I.V."/>
            <person name="O'Malley M.A."/>
        </authorList>
    </citation>
    <scope>NUCLEOTIDE SEQUENCE [LARGE SCALE GENOMIC DNA]</scope>
    <source>
        <strain evidence="2 3">G1</strain>
    </source>
</reference>
<dbReference type="EMBL" id="MCOG01000111">
    <property type="protein sequence ID" value="ORY45399.1"/>
    <property type="molecule type" value="Genomic_DNA"/>
</dbReference>
<comment type="caution">
    <text evidence="2">The sequence shown here is derived from an EMBL/GenBank/DDBJ whole genome shotgun (WGS) entry which is preliminary data.</text>
</comment>
<protein>
    <recommendedName>
        <fullName evidence="4">Right handed beta helix domain-containing protein</fullName>
    </recommendedName>
</protein>
<organism evidence="2 3">
    <name type="scientific">Neocallimastix californiae</name>
    <dbReference type="NCBI Taxonomy" id="1754190"/>
    <lineage>
        <taxon>Eukaryota</taxon>
        <taxon>Fungi</taxon>
        <taxon>Fungi incertae sedis</taxon>
        <taxon>Chytridiomycota</taxon>
        <taxon>Chytridiomycota incertae sedis</taxon>
        <taxon>Neocallimastigomycetes</taxon>
        <taxon>Neocallimastigales</taxon>
        <taxon>Neocallimastigaceae</taxon>
        <taxon>Neocallimastix</taxon>
    </lineage>
</organism>
<keyword evidence="3" id="KW-1185">Reference proteome</keyword>
<evidence type="ECO:0000313" key="2">
    <source>
        <dbReference type="EMBL" id="ORY45399.1"/>
    </source>
</evidence>
<evidence type="ECO:0008006" key="4">
    <source>
        <dbReference type="Google" id="ProtNLM"/>
    </source>
</evidence>
<feature type="chain" id="PRO_5013141548" description="Right handed beta helix domain-containing protein" evidence="1">
    <location>
        <begin position="23"/>
        <end position="265"/>
    </location>
</feature>
<name>A0A1Y2CED0_9FUNG</name>
<feature type="signal peptide" evidence="1">
    <location>
        <begin position="1"/>
        <end position="22"/>
    </location>
</feature>
<dbReference type="Proteomes" id="UP000193920">
    <property type="component" value="Unassembled WGS sequence"/>
</dbReference>
<proteinExistence type="predicted"/>
<evidence type="ECO:0000256" key="1">
    <source>
        <dbReference type="SAM" id="SignalP"/>
    </source>
</evidence>
<sequence>MIYKKLIYYIIIFLPIIQHSISKDVYINNSSDFMNYFSKNDSEDTVTIRINNEVEISNSDEVIILENKISKLVFQGMSKEVSSLNLSNVPNGIIFSSSIEKVEFLNIRIDANSNENCIMIENSDTLFYKSNLYGDPSCTRIVNYYGNNKSKISINETVVSGKGVNSLFHISKGTIESVLSIYMNFFSVDKPGGAFYIEDSDYSNFYNCTFHHGYSKDRGAGTLFYVSSDPGFVTELTLNHITETDIVTKTKDGKGLIIFCNNRKL</sequence>
<keyword evidence="1" id="KW-0732">Signal</keyword>
<dbReference type="AlphaFoldDB" id="A0A1Y2CED0"/>